<evidence type="ECO:0000313" key="3">
    <source>
        <dbReference type="EMBL" id="QHC02007.1"/>
    </source>
</evidence>
<keyword evidence="4" id="KW-1185">Reference proteome</keyword>
<evidence type="ECO:0000313" key="4">
    <source>
        <dbReference type="Proteomes" id="UP000463857"/>
    </source>
</evidence>
<dbReference type="InParanoid" id="A0A7L4YU66"/>
<dbReference type="Gene3D" id="3.30.530.20">
    <property type="match status" value="1"/>
</dbReference>
<name>A0A7L4YU66_9ACTN</name>
<dbReference type="InterPro" id="IPR023393">
    <property type="entry name" value="START-like_dom_sf"/>
</dbReference>
<evidence type="ECO:0000259" key="2">
    <source>
        <dbReference type="Pfam" id="PF08327"/>
    </source>
</evidence>
<protein>
    <submittedName>
        <fullName evidence="3">Polyketide cyclase</fullName>
    </submittedName>
</protein>
<dbReference type="OrthoDB" id="6624781at2"/>
<evidence type="ECO:0000256" key="1">
    <source>
        <dbReference type="ARBA" id="ARBA00006817"/>
    </source>
</evidence>
<proteinExistence type="inferred from homology"/>
<dbReference type="InterPro" id="IPR013538">
    <property type="entry name" value="ASHA1/2-like_C"/>
</dbReference>
<feature type="domain" description="Activator of Hsp90 ATPase homologue 1/2-like C-terminal" evidence="2">
    <location>
        <begin position="16"/>
        <end position="152"/>
    </location>
</feature>
<sequence>MSDEKKLVVERVIDQPAKDIFDVLSNPQRHAEIDGSGFVKSDDKTDRVTEVGQVFRMNMEGDHMGGEYKTENHVTGYEANKRLAWQTAPEGVEPPGWQWVWELDAQGSDSTLVRLTYDWSGVTDQALLKKVGFPLVTAEQLDESLSNLAAAVGS</sequence>
<comment type="similarity">
    <text evidence="1">Belongs to the AHA1 family.</text>
</comment>
<dbReference type="AlphaFoldDB" id="A0A7L4YU66"/>
<dbReference type="RefSeq" id="WP_159547131.1">
    <property type="nucleotide sequence ID" value="NZ_CP047156.1"/>
</dbReference>
<gene>
    <name evidence="3" type="ORF">EK0264_18135</name>
</gene>
<dbReference type="Proteomes" id="UP000463857">
    <property type="component" value="Chromosome"/>
</dbReference>
<reference evidence="3 4" key="1">
    <citation type="journal article" date="2018" name="Int. J. Syst. Evol. Microbiol.">
        <title>Epidermidibacterium keratini gen. nov., sp. nov., a member of the family Sporichthyaceae, isolated from keratin epidermis.</title>
        <authorList>
            <person name="Lee D.G."/>
            <person name="Trujillo M.E."/>
            <person name="Kang S."/>
            <person name="Nam J.J."/>
            <person name="Kim Y.J."/>
        </authorList>
    </citation>
    <scope>NUCLEOTIDE SEQUENCE [LARGE SCALE GENOMIC DNA]</scope>
    <source>
        <strain evidence="3 4">EPI-7</strain>
    </source>
</reference>
<dbReference type="KEGG" id="eke:EK0264_18135"/>
<accession>A0A7L4YU66</accession>
<dbReference type="EMBL" id="CP047156">
    <property type="protein sequence ID" value="QHC02007.1"/>
    <property type="molecule type" value="Genomic_DNA"/>
</dbReference>
<dbReference type="SUPFAM" id="SSF55961">
    <property type="entry name" value="Bet v1-like"/>
    <property type="match status" value="1"/>
</dbReference>
<dbReference type="CDD" id="cd07825">
    <property type="entry name" value="SRPBCC_7"/>
    <property type="match status" value="1"/>
</dbReference>
<dbReference type="Pfam" id="PF08327">
    <property type="entry name" value="AHSA1"/>
    <property type="match status" value="1"/>
</dbReference>
<organism evidence="3 4">
    <name type="scientific">Epidermidibacterium keratini</name>
    <dbReference type="NCBI Taxonomy" id="1891644"/>
    <lineage>
        <taxon>Bacteria</taxon>
        <taxon>Bacillati</taxon>
        <taxon>Actinomycetota</taxon>
        <taxon>Actinomycetes</taxon>
        <taxon>Sporichthyales</taxon>
        <taxon>Sporichthyaceae</taxon>
        <taxon>Epidermidibacterium</taxon>
    </lineage>
</organism>